<dbReference type="Proteomes" id="UP001481413">
    <property type="component" value="Unassembled WGS sequence"/>
</dbReference>
<dbReference type="SUPFAM" id="SSF55729">
    <property type="entry name" value="Acyl-CoA N-acyltransferases (Nat)"/>
    <property type="match status" value="1"/>
</dbReference>
<organism evidence="2 3">
    <name type="scientific">Thalassolituus maritimus</name>
    <dbReference type="NCBI Taxonomy" id="484498"/>
    <lineage>
        <taxon>Bacteria</taxon>
        <taxon>Pseudomonadati</taxon>
        <taxon>Pseudomonadota</taxon>
        <taxon>Gammaproteobacteria</taxon>
        <taxon>Oceanospirillales</taxon>
        <taxon>Oceanospirillaceae</taxon>
        <taxon>Thalassolituus</taxon>
    </lineage>
</organism>
<protein>
    <recommendedName>
        <fullName evidence="1">N-acetyltransferase domain-containing protein</fullName>
    </recommendedName>
</protein>
<dbReference type="Gene3D" id="3.40.630.30">
    <property type="match status" value="1"/>
</dbReference>
<dbReference type="InterPro" id="IPR016181">
    <property type="entry name" value="Acyl_CoA_acyltransferase"/>
</dbReference>
<dbReference type="CDD" id="cd04301">
    <property type="entry name" value="NAT_SF"/>
    <property type="match status" value="1"/>
</dbReference>
<name>A0ABP9ZYL1_9GAMM</name>
<evidence type="ECO:0000313" key="2">
    <source>
        <dbReference type="EMBL" id="GAA6145231.1"/>
    </source>
</evidence>
<feature type="domain" description="N-acetyltransferase" evidence="1">
    <location>
        <begin position="1"/>
        <end position="97"/>
    </location>
</feature>
<dbReference type="InterPro" id="IPR000182">
    <property type="entry name" value="GNAT_dom"/>
</dbReference>
<keyword evidence="3" id="KW-1185">Reference proteome</keyword>
<evidence type="ECO:0000313" key="3">
    <source>
        <dbReference type="Proteomes" id="UP001481413"/>
    </source>
</evidence>
<dbReference type="InterPro" id="IPR053144">
    <property type="entry name" value="Acetyltransferase_Butenolide"/>
</dbReference>
<gene>
    <name evidence="2" type="ORF">NBRC116585_13490</name>
</gene>
<proteinExistence type="predicted"/>
<sequence>MEGMLSNSNLVVTAWHDDKLIGIARCLTDFNYACYLSDLAVAEEYQKAGVGKGLQSALKSRLGNKCKIILIAAPDADDYYGKIGYQRSPRCWVMQPV</sequence>
<dbReference type="Pfam" id="PF13673">
    <property type="entry name" value="Acetyltransf_10"/>
    <property type="match status" value="1"/>
</dbReference>
<dbReference type="PANTHER" id="PTHR43233:SF1">
    <property type="entry name" value="FAMILY N-ACETYLTRANSFERASE, PUTATIVE (AFU_ORTHOLOGUE AFUA_6G03350)-RELATED"/>
    <property type="match status" value="1"/>
</dbReference>
<reference evidence="2 3" key="1">
    <citation type="submission" date="2024-04" db="EMBL/GenBank/DDBJ databases">
        <title>Draft genome sequence of Thalassolituus maritimus NBRC 116585.</title>
        <authorList>
            <person name="Miyakawa T."/>
            <person name="Kusuya Y."/>
            <person name="Miura T."/>
        </authorList>
    </citation>
    <scope>NUCLEOTIDE SEQUENCE [LARGE SCALE GENOMIC DNA]</scope>
    <source>
        <strain evidence="2 3">5NW40-0001</strain>
    </source>
</reference>
<dbReference type="EMBL" id="BAABWH010000003">
    <property type="protein sequence ID" value="GAA6145231.1"/>
    <property type="molecule type" value="Genomic_DNA"/>
</dbReference>
<comment type="caution">
    <text evidence="2">The sequence shown here is derived from an EMBL/GenBank/DDBJ whole genome shotgun (WGS) entry which is preliminary data.</text>
</comment>
<evidence type="ECO:0000259" key="1">
    <source>
        <dbReference type="PROSITE" id="PS51186"/>
    </source>
</evidence>
<dbReference type="PROSITE" id="PS51186">
    <property type="entry name" value="GNAT"/>
    <property type="match status" value="1"/>
</dbReference>
<accession>A0ABP9ZYL1</accession>
<dbReference type="PANTHER" id="PTHR43233">
    <property type="entry name" value="FAMILY N-ACETYLTRANSFERASE, PUTATIVE (AFU_ORTHOLOGUE AFUA_6G03350)-RELATED"/>
    <property type="match status" value="1"/>
</dbReference>